<dbReference type="Proteomes" id="UP000636709">
    <property type="component" value="Unassembled WGS sequence"/>
</dbReference>
<dbReference type="SMART" id="SM00717">
    <property type="entry name" value="SANT"/>
    <property type="match status" value="1"/>
</dbReference>
<keyword evidence="1" id="KW-0805">Transcription regulation</keyword>
<dbReference type="NCBIfam" id="TIGR01557">
    <property type="entry name" value="myb_SHAQKYF"/>
    <property type="match status" value="1"/>
</dbReference>
<evidence type="ECO:0000259" key="8">
    <source>
        <dbReference type="PROSITE" id="PS51294"/>
    </source>
</evidence>
<name>A0A835KH86_9POAL</name>
<dbReference type="OrthoDB" id="582313at2759"/>
<dbReference type="Gene3D" id="1.10.10.60">
    <property type="entry name" value="Homeodomain-like"/>
    <property type="match status" value="1"/>
</dbReference>
<dbReference type="InterPro" id="IPR056195">
    <property type="entry name" value="HTH_70"/>
</dbReference>
<dbReference type="AlphaFoldDB" id="A0A835KH86"/>
<dbReference type="InterPro" id="IPR006447">
    <property type="entry name" value="Myb_dom_plants"/>
</dbReference>
<dbReference type="EMBL" id="JACEFO010001653">
    <property type="protein sequence ID" value="KAF8725842.1"/>
    <property type="molecule type" value="Genomic_DNA"/>
</dbReference>
<dbReference type="SUPFAM" id="SSF46689">
    <property type="entry name" value="Homeodomain-like"/>
    <property type="match status" value="1"/>
</dbReference>
<feature type="compositionally biased region" description="Low complexity" evidence="5">
    <location>
        <begin position="157"/>
        <end position="176"/>
    </location>
</feature>
<dbReference type="GO" id="GO:0003677">
    <property type="term" value="F:DNA binding"/>
    <property type="evidence" value="ECO:0007669"/>
    <property type="project" value="UniProtKB-KW"/>
</dbReference>
<dbReference type="PROSITE" id="PS50090">
    <property type="entry name" value="MYB_LIKE"/>
    <property type="match status" value="1"/>
</dbReference>
<evidence type="ECO:0000256" key="1">
    <source>
        <dbReference type="ARBA" id="ARBA00023015"/>
    </source>
</evidence>
<feature type="domain" description="Myb-like" evidence="6">
    <location>
        <begin position="80"/>
        <end position="132"/>
    </location>
</feature>
<keyword evidence="2" id="KW-0238">DNA-binding</keyword>
<dbReference type="InterPro" id="IPR017884">
    <property type="entry name" value="SANT_dom"/>
</dbReference>
<sequence>MDPKFNAEWSAAEIRIVRSLIARDNANKNDADATNINHNDIVNDIQASFPWKEKHQVTELYAALGVEMIQPIQSGNNHMVQGYSKRHWTKGEHRQFLRGLRVYGWGNWTKISEYFVTTRTPTQISSYAQKYTCRLESRYKKQRYNINNGRLHDAKPSAQNNSFSASQASSSQGHLD</sequence>
<keyword evidence="3" id="KW-0804">Transcription</keyword>
<dbReference type="PANTHER" id="PTHR44042">
    <property type="entry name" value="DUPLICATED HOMEODOMAIN-LIKE SUPERFAMILY PROTEIN-RELATED"/>
    <property type="match status" value="1"/>
</dbReference>
<dbReference type="PANTHER" id="PTHR44042:SF11">
    <property type="entry name" value="OS06G0173800 PROTEIN"/>
    <property type="match status" value="1"/>
</dbReference>
<evidence type="ECO:0000313" key="10">
    <source>
        <dbReference type="Proteomes" id="UP000636709"/>
    </source>
</evidence>
<evidence type="ECO:0000256" key="4">
    <source>
        <dbReference type="ARBA" id="ARBA00023242"/>
    </source>
</evidence>
<dbReference type="Pfam" id="PF00249">
    <property type="entry name" value="Myb_DNA-binding"/>
    <property type="match status" value="1"/>
</dbReference>
<dbReference type="CDD" id="cd00167">
    <property type="entry name" value="SANT"/>
    <property type="match status" value="1"/>
</dbReference>
<reference evidence="9" key="1">
    <citation type="submission" date="2020-07" db="EMBL/GenBank/DDBJ databases">
        <title>Genome sequence and genetic diversity analysis of an under-domesticated orphan crop, white fonio (Digitaria exilis).</title>
        <authorList>
            <person name="Bennetzen J.L."/>
            <person name="Chen S."/>
            <person name="Ma X."/>
            <person name="Wang X."/>
            <person name="Yssel A.E.J."/>
            <person name="Chaluvadi S.R."/>
            <person name="Johnson M."/>
            <person name="Gangashetty P."/>
            <person name="Hamidou F."/>
            <person name="Sanogo M.D."/>
            <person name="Zwaenepoel A."/>
            <person name="Wallace J."/>
            <person name="Van De Peer Y."/>
            <person name="Van Deynze A."/>
        </authorList>
    </citation>
    <scope>NUCLEOTIDE SEQUENCE</scope>
    <source>
        <tissue evidence="9">Leaves</tissue>
    </source>
</reference>
<evidence type="ECO:0000259" key="7">
    <source>
        <dbReference type="PROSITE" id="PS51293"/>
    </source>
</evidence>
<feature type="region of interest" description="Disordered" evidence="5">
    <location>
        <begin position="150"/>
        <end position="176"/>
    </location>
</feature>
<dbReference type="InterPro" id="IPR001005">
    <property type="entry name" value="SANT/Myb"/>
</dbReference>
<protein>
    <submittedName>
        <fullName evidence="9">Uncharacterized protein</fullName>
    </submittedName>
</protein>
<proteinExistence type="predicted"/>
<evidence type="ECO:0000256" key="5">
    <source>
        <dbReference type="SAM" id="MobiDB-lite"/>
    </source>
</evidence>
<keyword evidence="4" id="KW-0539">Nucleus</keyword>
<dbReference type="PROSITE" id="PS51293">
    <property type="entry name" value="SANT"/>
    <property type="match status" value="1"/>
</dbReference>
<dbReference type="InterPro" id="IPR017930">
    <property type="entry name" value="Myb_dom"/>
</dbReference>
<evidence type="ECO:0000256" key="3">
    <source>
        <dbReference type="ARBA" id="ARBA00023163"/>
    </source>
</evidence>
<accession>A0A835KH86</accession>
<dbReference type="Gramene" id="Dexi3B01G0011120.1">
    <property type="protein sequence ID" value="Dexi3B01G0011120.1:cds"/>
    <property type="gene ID" value="Dexi3B01G0011120"/>
</dbReference>
<dbReference type="PROSITE" id="PS51294">
    <property type="entry name" value="HTH_MYB"/>
    <property type="match status" value="1"/>
</dbReference>
<dbReference type="InterPro" id="IPR009057">
    <property type="entry name" value="Homeodomain-like_sf"/>
</dbReference>
<gene>
    <name evidence="9" type="ORF">HU200_020403</name>
</gene>
<organism evidence="9 10">
    <name type="scientific">Digitaria exilis</name>
    <dbReference type="NCBI Taxonomy" id="1010633"/>
    <lineage>
        <taxon>Eukaryota</taxon>
        <taxon>Viridiplantae</taxon>
        <taxon>Streptophyta</taxon>
        <taxon>Embryophyta</taxon>
        <taxon>Tracheophyta</taxon>
        <taxon>Spermatophyta</taxon>
        <taxon>Magnoliopsida</taxon>
        <taxon>Liliopsida</taxon>
        <taxon>Poales</taxon>
        <taxon>Poaceae</taxon>
        <taxon>PACMAD clade</taxon>
        <taxon>Panicoideae</taxon>
        <taxon>Panicodae</taxon>
        <taxon>Paniceae</taxon>
        <taxon>Anthephorinae</taxon>
        <taxon>Digitaria</taxon>
    </lineage>
</organism>
<dbReference type="Pfam" id="PF23671">
    <property type="entry name" value="HTH_70"/>
    <property type="match status" value="1"/>
</dbReference>
<comment type="caution">
    <text evidence="9">The sequence shown here is derived from an EMBL/GenBank/DDBJ whole genome shotgun (WGS) entry which is preliminary data.</text>
</comment>
<keyword evidence="10" id="KW-1185">Reference proteome</keyword>
<feature type="domain" description="SANT" evidence="7">
    <location>
        <begin position="88"/>
        <end position="138"/>
    </location>
</feature>
<evidence type="ECO:0000313" key="9">
    <source>
        <dbReference type="EMBL" id="KAF8725842.1"/>
    </source>
</evidence>
<evidence type="ECO:0000256" key="2">
    <source>
        <dbReference type="ARBA" id="ARBA00023125"/>
    </source>
</evidence>
<feature type="domain" description="HTH myb-type" evidence="8">
    <location>
        <begin position="85"/>
        <end position="136"/>
    </location>
</feature>
<evidence type="ECO:0000259" key="6">
    <source>
        <dbReference type="PROSITE" id="PS50090"/>
    </source>
</evidence>